<dbReference type="STRING" id="63057.A0A2P5EXE0"/>
<dbReference type="Gene3D" id="1.50.10.130">
    <property type="entry name" value="Terpene synthase, N-terminal domain"/>
    <property type="match status" value="2"/>
</dbReference>
<evidence type="ECO:0000256" key="2">
    <source>
        <dbReference type="ARBA" id="ARBA00022723"/>
    </source>
</evidence>
<dbReference type="Proteomes" id="UP000237000">
    <property type="component" value="Unassembled WGS sequence"/>
</dbReference>
<dbReference type="EMBL" id="JXTC01000086">
    <property type="protein sequence ID" value="PON90199.1"/>
    <property type="molecule type" value="Genomic_DNA"/>
</dbReference>
<dbReference type="FunCoup" id="A0A2P5EXE0">
    <property type="interactions" value="21"/>
</dbReference>
<dbReference type="InterPro" id="IPR050148">
    <property type="entry name" value="Terpene_synthase-like"/>
</dbReference>
<evidence type="ECO:0000313" key="5">
    <source>
        <dbReference type="EMBL" id="PON90199.1"/>
    </source>
</evidence>
<dbReference type="GO" id="GO:0000287">
    <property type="term" value="F:magnesium ion binding"/>
    <property type="evidence" value="ECO:0007669"/>
    <property type="project" value="InterPro"/>
</dbReference>
<evidence type="ECO:0000259" key="4">
    <source>
        <dbReference type="Pfam" id="PF03936"/>
    </source>
</evidence>
<dbReference type="GO" id="GO:0016102">
    <property type="term" value="P:diterpenoid biosynthetic process"/>
    <property type="evidence" value="ECO:0007669"/>
    <property type="project" value="TreeGrafter"/>
</dbReference>
<dbReference type="OrthoDB" id="2343925at2759"/>
<dbReference type="InterPro" id="IPR008930">
    <property type="entry name" value="Terpenoid_cyclase/PrenylTrfase"/>
</dbReference>
<accession>A0A2P5EXE0</accession>
<gene>
    <name evidence="5" type="ORF">TorRG33x02_140490</name>
</gene>
<dbReference type="InterPro" id="IPR008949">
    <property type="entry name" value="Isoprenoid_synthase_dom_sf"/>
</dbReference>
<feature type="domain" description="Terpene synthase metal-binding" evidence="4">
    <location>
        <begin position="378"/>
        <end position="466"/>
    </location>
</feature>
<evidence type="ECO:0000256" key="1">
    <source>
        <dbReference type="ARBA" id="ARBA00001946"/>
    </source>
</evidence>
<dbReference type="PANTHER" id="PTHR31739:SF25">
    <property type="entry name" value="(E,E)-GERANYLLINALOOL SYNTHASE"/>
    <property type="match status" value="1"/>
</dbReference>
<dbReference type="SFLD" id="SFLDG01014">
    <property type="entry name" value="Terpene_Cyclase_Like_1_N-term"/>
    <property type="match status" value="1"/>
</dbReference>
<dbReference type="Pfam" id="PF19086">
    <property type="entry name" value="Terpene_syn_C_2"/>
    <property type="match status" value="1"/>
</dbReference>
<dbReference type="InParanoid" id="A0A2P5EXE0"/>
<organism evidence="5 6">
    <name type="scientific">Trema orientale</name>
    <name type="common">Charcoal tree</name>
    <name type="synonym">Celtis orientalis</name>
    <dbReference type="NCBI Taxonomy" id="63057"/>
    <lineage>
        <taxon>Eukaryota</taxon>
        <taxon>Viridiplantae</taxon>
        <taxon>Streptophyta</taxon>
        <taxon>Embryophyta</taxon>
        <taxon>Tracheophyta</taxon>
        <taxon>Spermatophyta</taxon>
        <taxon>Magnoliopsida</taxon>
        <taxon>eudicotyledons</taxon>
        <taxon>Gunneridae</taxon>
        <taxon>Pentapetalae</taxon>
        <taxon>rosids</taxon>
        <taxon>fabids</taxon>
        <taxon>Rosales</taxon>
        <taxon>Cannabaceae</taxon>
        <taxon>Trema</taxon>
    </lineage>
</organism>
<dbReference type="SUPFAM" id="SSF48239">
    <property type="entry name" value="Terpenoid cyclases/Protein prenyltransferases"/>
    <property type="match status" value="2"/>
</dbReference>
<dbReference type="Gene3D" id="1.50.10.160">
    <property type="match status" value="1"/>
</dbReference>
<dbReference type="GO" id="GO:0010333">
    <property type="term" value="F:terpene synthase activity"/>
    <property type="evidence" value="ECO:0007669"/>
    <property type="project" value="InterPro"/>
</dbReference>
<dbReference type="Gene3D" id="1.10.600.10">
    <property type="entry name" value="Farnesyl Diphosphate Synthase"/>
    <property type="match status" value="1"/>
</dbReference>
<dbReference type="PANTHER" id="PTHR31739">
    <property type="entry name" value="ENT-COPALYL DIPHOSPHATE SYNTHASE, CHLOROPLASTIC"/>
    <property type="match status" value="1"/>
</dbReference>
<dbReference type="InterPro" id="IPR036965">
    <property type="entry name" value="Terpene_synth_N_sf"/>
</dbReference>
<keyword evidence="6" id="KW-1185">Reference proteome</keyword>
<sequence>MRWQPTVSPSAYDTAWLAMIPDSHERFKPMFGNCLNWILNNQNQHYGFWGDCDVHGMPTIECLTATLACVVALNRWNIGTVMINKGLAYVHSSNAEKVLKEIKDQCPRWFAIVFPAMVELSQEIGLKIEINEALLSDIFYQRQRILDKEELVKDYQYPPLLSYFEALPSSYDVEQEDILNHLSCDGSLFQSPSATACAFMAYGNTACLSYLQAMVQKCPHGVPNTYPIDEELIRLSVINHVQRSGLAEHFTRETKQVLEQVYKATDLAFPGEHDLEETRSFSRKLLEKSVSLGAGDQIPLRRLIEDELRFQWMARLDHLEHRMWIEESEINVMWAGKASFQRLSSLHNDKLVRLAMENYKFRQAIYQTELDQLKRWSKDWGLNDMGFGREKTTYCYFAIAASCNLPCDSYIRMIVAKSAIIITVADDFFDTKGTPTELRSLTDAVQRWDAKGLCSDAKTIFLALDNLWYETFLSWLTESEWSRSNNVPSMEEYLQVGMKSIATHTLVLPASCYLKPSLPNSKLRPRQYESLTELVMTIPRLLNDLQSFEGKIKVFEAEVRSY</sequence>
<proteinExistence type="predicted"/>
<keyword evidence="3" id="KW-0460">Magnesium</keyword>
<name>A0A2P5EXE0_TREOI</name>
<dbReference type="SUPFAM" id="SSF48576">
    <property type="entry name" value="Terpenoid synthases"/>
    <property type="match status" value="1"/>
</dbReference>
<protein>
    <submittedName>
        <fullName evidence="5">Squalene/phytoene synthase</fullName>
    </submittedName>
</protein>
<evidence type="ECO:0000256" key="3">
    <source>
        <dbReference type="ARBA" id="ARBA00022842"/>
    </source>
</evidence>
<evidence type="ECO:0000313" key="6">
    <source>
        <dbReference type="Proteomes" id="UP000237000"/>
    </source>
</evidence>
<dbReference type="InterPro" id="IPR005630">
    <property type="entry name" value="Terpene_synthase_metal-bd"/>
</dbReference>
<comment type="cofactor">
    <cofactor evidence="1">
        <name>Mg(2+)</name>
        <dbReference type="ChEBI" id="CHEBI:18420"/>
    </cofactor>
</comment>
<dbReference type="AlphaFoldDB" id="A0A2P5EXE0"/>
<keyword evidence="2" id="KW-0479">Metal-binding</keyword>
<dbReference type="Pfam" id="PF03936">
    <property type="entry name" value="Terpene_synth_C"/>
    <property type="match status" value="1"/>
</dbReference>
<comment type="caution">
    <text evidence="5">The sequence shown here is derived from an EMBL/GenBank/DDBJ whole genome shotgun (WGS) entry which is preliminary data.</text>
</comment>
<reference evidence="6" key="1">
    <citation type="submission" date="2016-06" db="EMBL/GenBank/DDBJ databases">
        <title>Parallel loss of symbiosis genes in relatives of nitrogen-fixing non-legume Parasponia.</title>
        <authorList>
            <person name="Van Velzen R."/>
            <person name="Holmer R."/>
            <person name="Bu F."/>
            <person name="Rutten L."/>
            <person name="Van Zeijl A."/>
            <person name="Liu W."/>
            <person name="Santuari L."/>
            <person name="Cao Q."/>
            <person name="Sharma T."/>
            <person name="Shen D."/>
            <person name="Roswanjaya Y."/>
            <person name="Wardhani T."/>
            <person name="Kalhor M.S."/>
            <person name="Jansen J."/>
            <person name="Van den Hoogen J."/>
            <person name="Gungor B."/>
            <person name="Hartog M."/>
            <person name="Hontelez J."/>
            <person name="Verver J."/>
            <person name="Yang W.-C."/>
            <person name="Schijlen E."/>
            <person name="Repin R."/>
            <person name="Schilthuizen M."/>
            <person name="Schranz E."/>
            <person name="Heidstra R."/>
            <person name="Miyata K."/>
            <person name="Fedorova E."/>
            <person name="Kohlen W."/>
            <person name="Bisseling T."/>
            <person name="Smit S."/>
            <person name="Geurts R."/>
        </authorList>
    </citation>
    <scope>NUCLEOTIDE SEQUENCE [LARGE SCALE GENOMIC DNA]</scope>
    <source>
        <strain evidence="6">cv. RG33-2</strain>
    </source>
</reference>